<dbReference type="SUPFAM" id="SSF101307">
    <property type="entry name" value="YutG-like"/>
    <property type="match status" value="1"/>
</dbReference>
<comment type="subcellular location">
    <subcellularLocation>
        <location evidence="1">Cell inner membrane</location>
        <topology evidence="1">Multi-pass membrane protein</topology>
    </subcellularLocation>
</comment>
<keyword evidence="1" id="KW-1208">Phospholipid metabolism</keyword>
<evidence type="ECO:0000256" key="2">
    <source>
        <dbReference type="SAM" id="Phobius"/>
    </source>
</evidence>
<dbReference type="AlphaFoldDB" id="A0A4U0PWH8"/>
<keyword evidence="1" id="KW-1003">Cell membrane</keyword>
<dbReference type="EMBL" id="SUMF01000014">
    <property type="protein sequence ID" value="TJZ72875.1"/>
    <property type="molecule type" value="Genomic_DNA"/>
</dbReference>
<feature type="transmembrane region" description="Helical" evidence="2">
    <location>
        <begin position="141"/>
        <end position="162"/>
    </location>
</feature>
<sequence length="167" mass="18298">MTHPATSLVRPTLRFMLAHPAHFIALGFGSGLARRAPGTWGTLAAFPLYAVLVSFLPPLFIAALCIPAFGLGWWAASRTGRALGVHDHGGIVVDEIVATWLVLVMVPLTWKGWLAAFAAFRVFDILKPWPIRWFDRKVHGGFGVMLDDILAAGYAIAVLWLVRGWLV</sequence>
<dbReference type="PANTHER" id="PTHR36305">
    <property type="entry name" value="PHOSPHATIDYLGLYCEROPHOSPHATASE A"/>
    <property type="match status" value="1"/>
</dbReference>
<organism evidence="4 5">
    <name type="scientific">Chitiniphilus eburneus</name>
    <dbReference type="NCBI Taxonomy" id="2571148"/>
    <lineage>
        <taxon>Bacteria</taxon>
        <taxon>Pseudomonadati</taxon>
        <taxon>Pseudomonadota</taxon>
        <taxon>Betaproteobacteria</taxon>
        <taxon>Neisseriales</taxon>
        <taxon>Chitinibacteraceae</taxon>
        <taxon>Chitiniphilus</taxon>
    </lineage>
</organism>
<dbReference type="RefSeq" id="WP_136773789.1">
    <property type="nucleotide sequence ID" value="NZ_CP156074.1"/>
</dbReference>
<keyword evidence="1" id="KW-0997">Cell inner membrane</keyword>
<comment type="catalytic activity">
    <reaction evidence="1">
        <text>a 1,2-diacyl-sn-glycero-3-phospho-(1'-sn-glycero-3'-phosphate) + H2O = a 1,2-diacyl-sn-glycero-3-phospho-(1'-sn-glycerol) + phosphate</text>
        <dbReference type="Rhea" id="RHEA:33751"/>
        <dbReference type="ChEBI" id="CHEBI:15377"/>
        <dbReference type="ChEBI" id="CHEBI:43474"/>
        <dbReference type="ChEBI" id="CHEBI:60110"/>
        <dbReference type="ChEBI" id="CHEBI:64716"/>
        <dbReference type="EC" id="3.1.3.27"/>
    </reaction>
</comment>
<dbReference type="InterPro" id="IPR026037">
    <property type="entry name" value="PgpA"/>
</dbReference>
<dbReference type="GO" id="GO:0005886">
    <property type="term" value="C:plasma membrane"/>
    <property type="evidence" value="ECO:0007669"/>
    <property type="project" value="UniProtKB-SubCell"/>
</dbReference>
<keyword evidence="1" id="KW-0443">Lipid metabolism</keyword>
<feature type="transmembrane region" description="Helical" evidence="2">
    <location>
        <begin position="96"/>
        <end position="120"/>
    </location>
</feature>
<keyword evidence="5" id="KW-1185">Reference proteome</keyword>
<comment type="function">
    <text evidence="1">Lipid phosphatase which dephosphorylates phosphatidylglycerophosphate (PGP) to phosphatidylglycerol (PG).</text>
</comment>
<comment type="cofactor">
    <cofactor evidence="1">
        <name>Mg(2+)</name>
        <dbReference type="ChEBI" id="CHEBI:18420"/>
    </cofactor>
</comment>
<evidence type="ECO:0000313" key="5">
    <source>
        <dbReference type="Proteomes" id="UP000310016"/>
    </source>
</evidence>
<dbReference type="GO" id="GO:0006655">
    <property type="term" value="P:phosphatidylglycerol biosynthetic process"/>
    <property type="evidence" value="ECO:0007669"/>
    <property type="project" value="UniProtKB-UniPathway"/>
</dbReference>
<dbReference type="InterPro" id="IPR036681">
    <property type="entry name" value="PgpA-like_sf"/>
</dbReference>
<keyword evidence="1" id="KW-0479">Metal-binding</keyword>
<feature type="transmembrane region" description="Helical" evidence="2">
    <location>
        <begin position="12"/>
        <end position="33"/>
    </location>
</feature>
<accession>A0A4U0PWH8</accession>
<proteinExistence type="predicted"/>
<comment type="pathway">
    <text evidence="1">Phospholipid metabolism; phosphatidylglycerol biosynthesis; phosphatidylglycerol from CDP-diacylglycerol: step 2/2.</text>
</comment>
<name>A0A4U0PWH8_9NEIS</name>
<dbReference type="Pfam" id="PF04608">
    <property type="entry name" value="PgpA"/>
    <property type="match status" value="1"/>
</dbReference>
<comment type="caution">
    <text evidence="4">The sequence shown here is derived from an EMBL/GenBank/DDBJ whole genome shotgun (WGS) entry which is preliminary data.</text>
</comment>
<protein>
    <recommendedName>
        <fullName evidence="1">Phosphatidylglycerophosphatase A</fullName>
        <ecNumber evidence="1">3.1.3.27</ecNumber>
    </recommendedName>
    <alternativeName>
        <fullName evidence="1">Phosphatidylglycerolphosphate phosphatase A</fullName>
    </alternativeName>
</protein>
<dbReference type="PANTHER" id="PTHR36305:SF1">
    <property type="entry name" value="PHOSPHATIDYLGLYCEROPHOSPHATASE A"/>
    <property type="match status" value="1"/>
</dbReference>
<dbReference type="GO" id="GO:0046872">
    <property type="term" value="F:metal ion binding"/>
    <property type="evidence" value="ECO:0007669"/>
    <property type="project" value="UniProtKB-KW"/>
</dbReference>
<keyword evidence="1" id="KW-0442">Lipid degradation</keyword>
<keyword evidence="2" id="KW-1133">Transmembrane helix</keyword>
<dbReference type="CDD" id="cd06971">
    <property type="entry name" value="PgpA"/>
    <property type="match status" value="1"/>
</dbReference>
<keyword evidence="1" id="KW-0595">Phospholipid degradation</keyword>
<dbReference type="UniPathway" id="UPA00084">
    <property type="reaction ID" value="UER00504"/>
</dbReference>
<dbReference type="InterPro" id="IPR007686">
    <property type="entry name" value="YutG/PgpA"/>
</dbReference>
<dbReference type="EC" id="3.1.3.27" evidence="1"/>
<feature type="transmembrane region" description="Helical" evidence="2">
    <location>
        <begin position="45"/>
        <end position="76"/>
    </location>
</feature>
<feature type="domain" description="YutG/PgpA" evidence="3">
    <location>
        <begin position="24"/>
        <end position="162"/>
    </location>
</feature>
<keyword evidence="1" id="KW-0460">Magnesium</keyword>
<keyword evidence="1 2" id="KW-0472">Membrane</keyword>
<evidence type="ECO:0000259" key="3">
    <source>
        <dbReference type="Pfam" id="PF04608"/>
    </source>
</evidence>
<keyword evidence="1 2" id="KW-0812">Transmembrane</keyword>
<dbReference type="Proteomes" id="UP000310016">
    <property type="component" value="Unassembled WGS sequence"/>
</dbReference>
<evidence type="ECO:0000313" key="4">
    <source>
        <dbReference type="EMBL" id="TJZ72875.1"/>
    </source>
</evidence>
<dbReference type="OrthoDB" id="9804091at2"/>
<reference evidence="4 5" key="1">
    <citation type="submission" date="2019-04" db="EMBL/GenBank/DDBJ databases">
        <title>Chitiniphilus eburnea sp. nov., a novel chitinolytic bacterium isolated from aquaculture sludge.</title>
        <authorList>
            <person name="Sheng M."/>
        </authorList>
    </citation>
    <scope>NUCLEOTIDE SEQUENCE [LARGE SCALE GENOMIC DNA]</scope>
    <source>
        <strain evidence="4 5">HX-2-15</strain>
    </source>
</reference>
<dbReference type="PIRSF" id="PIRSF006162">
    <property type="entry name" value="PgpA"/>
    <property type="match status" value="1"/>
</dbReference>
<keyword evidence="1" id="KW-0378">Hydrolase</keyword>
<gene>
    <name evidence="4" type="ORF">FAZ21_12570</name>
</gene>
<dbReference type="GO" id="GO:0009395">
    <property type="term" value="P:phospholipid catabolic process"/>
    <property type="evidence" value="ECO:0007669"/>
    <property type="project" value="UniProtKB-KW"/>
</dbReference>
<evidence type="ECO:0000256" key="1">
    <source>
        <dbReference type="PIRNR" id="PIRNR006162"/>
    </source>
</evidence>
<dbReference type="GO" id="GO:0008962">
    <property type="term" value="F:phosphatidylglycerophosphatase activity"/>
    <property type="evidence" value="ECO:0007669"/>
    <property type="project" value="UniProtKB-EC"/>
</dbReference>